<comment type="caution">
    <text evidence="2">The sequence shown here is derived from an EMBL/GenBank/DDBJ whole genome shotgun (WGS) entry which is preliminary data.</text>
</comment>
<protein>
    <submittedName>
        <fullName evidence="2">Uncharacterized protein</fullName>
    </submittedName>
</protein>
<dbReference type="EMBL" id="PKSM01000137">
    <property type="protein sequence ID" value="POW08382.1"/>
    <property type="molecule type" value="Genomic_DNA"/>
</dbReference>
<evidence type="ECO:0000313" key="2">
    <source>
        <dbReference type="EMBL" id="POW08382.1"/>
    </source>
</evidence>
<accession>A0A2S4VFR1</accession>
<feature type="region of interest" description="Disordered" evidence="1">
    <location>
        <begin position="90"/>
        <end position="112"/>
    </location>
</feature>
<proteinExistence type="predicted"/>
<reference evidence="2 3" key="1">
    <citation type="submission" date="2017-12" db="EMBL/GenBank/DDBJ databases">
        <title>Gene loss provides genomic basis for host adaptation in cereal stripe rust fungi.</title>
        <authorList>
            <person name="Xia C."/>
        </authorList>
    </citation>
    <scope>NUCLEOTIDE SEQUENCE [LARGE SCALE GENOMIC DNA]</scope>
    <source>
        <strain evidence="2 3">93TX-2</strain>
    </source>
</reference>
<dbReference type="Proteomes" id="UP000238274">
    <property type="component" value="Unassembled WGS sequence"/>
</dbReference>
<evidence type="ECO:0000256" key="1">
    <source>
        <dbReference type="SAM" id="MobiDB-lite"/>
    </source>
</evidence>
<keyword evidence="3" id="KW-1185">Reference proteome</keyword>
<evidence type="ECO:0000313" key="3">
    <source>
        <dbReference type="Proteomes" id="UP000238274"/>
    </source>
</evidence>
<reference evidence="3" key="3">
    <citation type="journal article" date="2018" name="Mol. Plant Microbe Interact.">
        <title>Genome sequence resources for the wheat stripe rust pathogen (Puccinia striiformis f. sp. tritici) and the barley stripe rust pathogen (Puccinia striiformis f. sp. hordei).</title>
        <authorList>
            <person name="Xia C."/>
            <person name="Wang M."/>
            <person name="Yin C."/>
            <person name="Cornejo O.E."/>
            <person name="Hulbert S.H."/>
            <person name="Chen X."/>
        </authorList>
    </citation>
    <scope>NUCLEOTIDE SEQUENCE [LARGE SCALE GENOMIC DNA]</scope>
    <source>
        <strain evidence="3">93TX-2</strain>
    </source>
</reference>
<name>A0A2S4VFR1_9BASI</name>
<dbReference type="VEuPathDB" id="FungiDB:PSHT_09556"/>
<dbReference type="AlphaFoldDB" id="A0A2S4VFR1"/>
<reference evidence="3" key="2">
    <citation type="journal article" date="2018" name="BMC Genomics">
        <title>Genomic insights into host adaptation between the wheat stripe rust pathogen (Puccinia striiformis f. sp. tritici) and the barley stripe rust pathogen (Puccinia striiformis f. sp. hordei).</title>
        <authorList>
            <person name="Xia C."/>
            <person name="Wang M."/>
            <person name="Yin C."/>
            <person name="Cornejo O.E."/>
            <person name="Hulbert S.H."/>
            <person name="Chen X."/>
        </authorList>
    </citation>
    <scope>NUCLEOTIDE SEQUENCE [LARGE SCALE GENOMIC DNA]</scope>
    <source>
        <strain evidence="3">93TX-2</strain>
    </source>
</reference>
<dbReference type="VEuPathDB" id="FungiDB:PSTT_09357"/>
<organism evidence="2 3">
    <name type="scientific">Puccinia striiformis</name>
    <dbReference type="NCBI Taxonomy" id="27350"/>
    <lineage>
        <taxon>Eukaryota</taxon>
        <taxon>Fungi</taxon>
        <taxon>Dikarya</taxon>
        <taxon>Basidiomycota</taxon>
        <taxon>Pucciniomycotina</taxon>
        <taxon>Pucciniomycetes</taxon>
        <taxon>Pucciniales</taxon>
        <taxon>Pucciniaceae</taxon>
        <taxon>Puccinia</taxon>
    </lineage>
</organism>
<sequence>MESRYEEEHGGVKRSPAVIRWNLASAKGQLGLEKSAKTTTFLHVWEYFNVFGGWMRRDHSAVYAALAALHMPTGGCPTAATGVHRDRTVVPADGSLFRRPTPPAGQDAGALP</sequence>
<gene>
    <name evidence="2" type="ORF">PSHT_09556</name>
</gene>